<proteinExistence type="predicted"/>
<protein>
    <submittedName>
        <fullName evidence="1">Uncharacterized protein</fullName>
    </submittedName>
</protein>
<dbReference type="Proteomes" id="UP000027725">
    <property type="component" value="Unassembled WGS sequence"/>
</dbReference>
<dbReference type="RefSeq" id="WP_038067979.1">
    <property type="nucleotide sequence ID" value="NZ_FOVB01000006.1"/>
</dbReference>
<gene>
    <name evidence="1" type="ORF">DL1_08595</name>
</gene>
<sequence>MNNPAIALARALRALGHTIPITDLAEAIDAAGITSAPPEPAESVWNFEINAAPHGQIIAAASKGIVTLSNWLPKEARWNRFSKDHPPLAWARWPDHPHKEQDA</sequence>
<evidence type="ECO:0000313" key="2">
    <source>
        <dbReference type="Proteomes" id="UP000027725"/>
    </source>
</evidence>
<name>A0A074TAW2_9RHOB</name>
<reference evidence="1 2" key="1">
    <citation type="submission" date="2014-03" db="EMBL/GenBank/DDBJ databases">
        <title>The draft genome sequence of Thioclava dalianensis DLFJ1-1.</title>
        <authorList>
            <person name="Lai Q."/>
            <person name="Shao Z."/>
        </authorList>
    </citation>
    <scope>NUCLEOTIDE SEQUENCE [LARGE SCALE GENOMIC DNA]</scope>
    <source>
        <strain evidence="1 2">DLFJ1-1</strain>
    </source>
</reference>
<dbReference type="AlphaFoldDB" id="A0A074TAW2"/>
<dbReference type="EMBL" id="JHEH01000023">
    <property type="protein sequence ID" value="KEP68824.1"/>
    <property type="molecule type" value="Genomic_DNA"/>
</dbReference>
<accession>A0A074TAW2</accession>
<organism evidence="1 2">
    <name type="scientific">Thioclava dalianensis</name>
    <dbReference type="NCBI Taxonomy" id="1185766"/>
    <lineage>
        <taxon>Bacteria</taxon>
        <taxon>Pseudomonadati</taxon>
        <taxon>Pseudomonadota</taxon>
        <taxon>Alphaproteobacteria</taxon>
        <taxon>Rhodobacterales</taxon>
        <taxon>Paracoccaceae</taxon>
        <taxon>Thioclava</taxon>
    </lineage>
</organism>
<evidence type="ECO:0000313" key="1">
    <source>
        <dbReference type="EMBL" id="KEP68824.1"/>
    </source>
</evidence>
<comment type="caution">
    <text evidence="1">The sequence shown here is derived from an EMBL/GenBank/DDBJ whole genome shotgun (WGS) entry which is preliminary data.</text>
</comment>
<dbReference type="OrthoDB" id="8410856at2"/>
<keyword evidence="2" id="KW-1185">Reference proteome</keyword>
<dbReference type="STRING" id="1185766.SAMN05216224_10668"/>